<keyword evidence="1" id="KW-0812">Transmembrane</keyword>
<dbReference type="Pfam" id="PF13858">
    <property type="entry name" value="DUF4199"/>
    <property type="match status" value="1"/>
</dbReference>
<dbReference type="EMBL" id="VUOC01000002">
    <property type="protein sequence ID" value="KAA2242998.1"/>
    <property type="molecule type" value="Genomic_DNA"/>
</dbReference>
<protein>
    <submittedName>
        <fullName evidence="2">DUF4199 domain-containing protein</fullName>
    </submittedName>
</protein>
<dbReference type="Proteomes" id="UP000324611">
    <property type="component" value="Unassembled WGS sequence"/>
</dbReference>
<feature type="transmembrane region" description="Helical" evidence="1">
    <location>
        <begin position="142"/>
        <end position="167"/>
    </location>
</feature>
<sequence length="179" mass="19788">MKKIVLVCGLIAGLIVSSLMVITIAACYNNPNFQSNMVLGYASMILSFSAIFVGIKMFRDKYNGGVITFGRAFTIGLFITLIASTIYVLAWLVDYYLFIPDFMDKYAAHVLKEATQDGATRQELAQKTAEMASYKEMYKNPIFVILFTYVEIIPVGLVVTIISALILRRKAKGPAIATA</sequence>
<dbReference type="PROSITE" id="PS51257">
    <property type="entry name" value="PROKAR_LIPOPROTEIN"/>
    <property type="match status" value="1"/>
</dbReference>
<dbReference type="AlphaFoldDB" id="A0A5B2VWL7"/>
<feature type="transmembrane region" description="Helical" evidence="1">
    <location>
        <begin position="70"/>
        <end position="93"/>
    </location>
</feature>
<evidence type="ECO:0000313" key="3">
    <source>
        <dbReference type="Proteomes" id="UP000324611"/>
    </source>
</evidence>
<keyword evidence="1" id="KW-0472">Membrane</keyword>
<organism evidence="2 3">
    <name type="scientific">Chitinophaga agrisoli</name>
    <dbReference type="NCBI Taxonomy" id="2607653"/>
    <lineage>
        <taxon>Bacteria</taxon>
        <taxon>Pseudomonadati</taxon>
        <taxon>Bacteroidota</taxon>
        <taxon>Chitinophagia</taxon>
        <taxon>Chitinophagales</taxon>
        <taxon>Chitinophagaceae</taxon>
        <taxon>Chitinophaga</taxon>
    </lineage>
</organism>
<dbReference type="RefSeq" id="WP_149837874.1">
    <property type="nucleotide sequence ID" value="NZ_VUOC01000002.1"/>
</dbReference>
<keyword evidence="1" id="KW-1133">Transmembrane helix</keyword>
<proteinExistence type="predicted"/>
<comment type="caution">
    <text evidence="2">The sequence shown here is derived from an EMBL/GenBank/DDBJ whole genome shotgun (WGS) entry which is preliminary data.</text>
</comment>
<accession>A0A5B2VWL7</accession>
<reference evidence="2 3" key="2">
    <citation type="submission" date="2019-09" db="EMBL/GenBank/DDBJ databases">
        <authorList>
            <person name="Jin C."/>
        </authorList>
    </citation>
    <scope>NUCLEOTIDE SEQUENCE [LARGE SCALE GENOMIC DNA]</scope>
    <source>
        <strain evidence="2 3">BN140078</strain>
    </source>
</reference>
<evidence type="ECO:0000256" key="1">
    <source>
        <dbReference type="SAM" id="Phobius"/>
    </source>
</evidence>
<reference evidence="2 3" key="1">
    <citation type="submission" date="2019-09" db="EMBL/GenBank/DDBJ databases">
        <title>Chitinophaga ginsengihumi sp. nov., isolated from soil of ginseng rhizosphere.</title>
        <authorList>
            <person name="Lee J."/>
        </authorList>
    </citation>
    <scope>NUCLEOTIDE SEQUENCE [LARGE SCALE GENOMIC DNA]</scope>
    <source>
        <strain evidence="2 3">BN140078</strain>
    </source>
</reference>
<gene>
    <name evidence="2" type="ORF">F0L74_10785</name>
</gene>
<name>A0A5B2VWL7_9BACT</name>
<evidence type="ECO:0000313" key="2">
    <source>
        <dbReference type="EMBL" id="KAA2242998.1"/>
    </source>
</evidence>
<dbReference type="InterPro" id="IPR025250">
    <property type="entry name" value="DUF4199"/>
</dbReference>
<keyword evidence="3" id="KW-1185">Reference proteome</keyword>
<feature type="transmembrane region" description="Helical" evidence="1">
    <location>
        <begin position="37"/>
        <end position="58"/>
    </location>
</feature>